<dbReference type="Proteomes" id="UP001153069">
    <property type="component" value="Unassembled WGS sequence"/>
</dbReference>
<evidence type="ECO:0000313" key="2">
    <source>
        <dbReference type="EMBL" id="CAB9509425.1"/>
    </source>
</evidence>
<reference evidence="2" key="1">
    <citation type="submission" date="2020-06" db="EMBL/GenBank/DDBJ databases">
        <authorList>
            <consortium name="Plant Systems Biology data submission"/>
        </authorList>
    </citation>
    <scope>NUCLEOTIDE SEQUENCE</scope>
    <source>
        <strain evidence="2">D6</strain>
    </source>
</reference>
<feature type="region of interest" description="Disordered" evidence="1">
    <location>
        <begin position="355"/>
        <end position="399"/>
    </location>
</feature>
<protein>
    <submittedName>
        <fullName evidence="2">Uncharacterized protein</fullName>
    </submittedName>
</protein>
<comment type="caution">
    <text evidence="2">The sequence shown here is derived from an EMBL/GenBank/DDBJ whole genome shotgun (WGS) entry which is preliminary data.</text>
</comment>
<feature type="compositionally biased region" description="Polar residues" evidence="1">
    <location>
        <begin position="229"/>
        <end position="238"/>
    </location>
</feature>
<proteinExistence type="predicted"/>
<name>A0A9N8HEJ4_9STRA</name>
<evidence type="ECO:0000313" key="3">
    <source>
        <dbReference type="Proteomes" id="UP001153069"/>
    </source>
</evidence>
<feature type="region of interest" description="Disordered" evidence="1">
    <location>
        <begin position="212"/>
        <end position="254"/>
    </location>
</feature>
<gene>
    <name evidence="2" type="ORF">SEMRO_389_G132620.1</name>
</gene>
<keyword evidence="3" id="KW-1185">Reference proteome</keyword>
<evidence type="ECO:0000256" key="1">
    <source>
        <dbReference type="SAM" id="MobiDB-lite"/>
    </source>
</evidence>
<dbReference type="EMBL" id="CAICTM010000388">
    <property type="protein sequence ID" value="CAB9509425.1"/>
    <property type="molecule type" value="Genomic_DNA"/>
</dbReference>
<accession>A0A9N8HEJ4</accession>
<organism evidence="2 3">
    <name type="scientific">Seminavis robusta</name>
    <dbReference type="NCBI Taxonomy" id="568900"/>
    <lineage>
        <taxon>Eukaryota</taxon>
        <taxon>Sar</taxon>
        <taxon>Stramenopiles</taxon>
        <taxon>Ochrophyta</taxon>
        <taxon>Bacillariophyta</taxon>
        <taxon>Bacillariophyceae</taxon>
        <taxon>Bacillariophycidae</taxon>
        <taxon>Naviculales</taxon>
        <taxon>Naviculaceae</taxon>
        <taxon>Seminavis</taxon>
    </lineage>
</organism>
<dbReference type="AlphaFoldDB" id="A0A9N8HEJ4"/>
<sequence>MADRNNGKRRRGSALVEGYERSAFSTPIAQISIPSMAAANGLLSSGVNGTSARLEALAHSSAPLAGQLNLMLQQDTTLTSRMSGVRSNIGYPAGLSLRQAADPMLAGQTTGIMGTAASSQQDQFPHTKALLSLLTNGSSRGDDIQARTVLQQLVQLRLLNQVPPSPAPQVNSYDAVAGLMNLSSRSNSSALSSGPAAAQPMATSLGQVNAAAPSAPSASATNGMIGHLSQPTAALPTNGTGTGTTTGGQNASTPSNAQLTKAIEQLITIAGAPNNHEATTHGQGLPTLATTNQSAHALQSGASVGAPVITAPSLNASATVPSGPNSALIAQITSLLNPSSPPSVINTTAVAAAPAPGLSTSSVTSPEAAVEPPSGSRPTKRKHSEMDEDEDHCSSAPSVTGMTGTAAVALYITRDDERLSAYHALARKHMEFFEADDEDSSSNTRGRNRPIALGQVGVRCRWCSHQAPRMRKRAAMYYPFKLELLYQACQTLASVHLCVQCEHIPADVREELVKFKSEKTSALVGKKYWADGARKKGVYEAEYGLRFRIPAEPQKDSDTTDTTTSRA</sequence>